<evidence type="ECO:0000313" key="2">
    <source>
        <dbReference type="Proteomes" id="UP001157091"/>
    </source>
</evidence>
<organism evidence="1 2">
    <name type="scientific">Luteimicrobium album</name>
    <dbReference type="NCBI Taxonomy" id="1054550"/>
    <lineage>
        <taxon>Bacteria</taxon>
        <taxon>Bacillati</taxon>
        <taxon>Actinomycetota</taxon>
        <taxon>Actinomycetes</taxon>
        <taxon>Micrococcales</taxon>
        <taxon>Luteimicrobium</taxon>
    </lineage>
</organism>
<sequence>MARSYRPVLVAPFVVVPVPLGAVDAVDPGFFDFGFGAGTCPETVTRDVPCSDTTATCTKSASSVDPTFVPALAVADVRR</sequence>
<dbReference type="EMBL" id="BSUK01000001">
    <property type="protein sequence ID" value="GMA25702.1"/>
    <property type="molecule type" value="Genomic_DNA"/>
</dbReference>
<evidence type="ECO:0008006" key="3">
    <source>
        <dbReference type="Google" id="ProtNLM"/>
    </source>
</evidence>
<name>A0ABQ6I5F8_9MICO</name>
<keyword evidence="2" id="KW-1185">Reference proteome</keyword>
<gene>
    <name evidence="1" type="ORF">GCM10025864_34610</name>
</gene>
<accession>A0ABQ6I5F8</accession>
<protein>
    <recommendedName>
        <fullName evidence="3">Secreted protein</fullName>
    </recommendedName>
</protein>
<evidence type="ECO:0000313" key="1">
    <source>
        <dbReference type="EMBL" id="GMA25702.1"/>
    </source>
</evidence>
<dbReference type="Proteomes" id="UP001157091">
    <property type="component" value="Unassembled WGS sequence"/>
</dbReference>
<comment type="caution">
    <text evidence="1">The sequence shown here is derived from an EMBL/GenBank/DDBJ whole genome shotgun (WGS) entry which is preliminary data.</text>
</comment>
<proteinExistence type="predicted"/>
<reference evidence="2" key="1">
    <citation type="journal article" date="2019" name="Int. J. Syst. Evol. Microbiol.">
        <title>The Global Catalogue of Microorganisms (GCM) 10K type strain sequencing project: providing services to taxonomists for standard genome sequencing and annotation.</title>
        <authorList>
            <consortium name="The Broad Institute Genomics Platform"/>
            <consortium name="The Broad Institute Genome Sequencing Center for Infectious Disease"/>
            <person name="Wu L."/>
            <person name="Ma J."/>
        </authorList>
    </citation>
    <scope>NUCLEOTIDE SEQUENCE [LARGE SCALE GENOMIC DNA]</scope>
    <source>
        <strain evidence="2">NBRC 106348</strain>
    </source>
</reference>